<sequence>MASWTQDELTRVGDAEELRLASRRPDGSLRPEVIMWVVRAGDGLYVRSAYGPDNPWYRRARASGTGRVRAGGVERDVRFEDAEPSGAPAIDRAYHAKYDRHGPAIVGTVTGPDKASLTIRLVPADAEAGSPRL</sequence>
<organism evidence="1 2">
    <name type="scientific">Cellulomonas chengniuliangii</name>
    <dbReference type="NCBI Taxonomy" id="2968084"/>
    <lineage>
        <taxon>Bacteria</taxon>
        <taxon>Bacillati</taxon>
        <taxon>Actinomycetota</taxon>
        <taxon>Actinomycetes</taxon>
        <taxon>Micrococcales</taxon>
        <taxon>Cellulomonadaceae</taxon>
        <taxon>Cellulomonas</taxon>
    </lineage>
</organism>
<name>A0ABY5KW39_9CELL</name>
<gene>
    <name evidence="1" type="ORF">NP064_12800</name>
</gene>
<proteinExistence type="predicted"/>
<evidence type="ECO:0000313" key="1">
    <source>
        <dbReference type="EMBL" id="UUI74659.1"/>
    </source>
</evidence>
<dbReference type="InterPro" id="IPR016888">
    <property type="entry name" value="UCP028498"/>
</dbReference>
<dbReference type="Pfam" id="PF10012">
    <property type="entry name" value="DUF2255"/>
    <property type="match status" value="1"/>
</dbReference>
<dbReference type="RefSeq" id="WP_227570483.1">
    <property type="nucleotide sequence ID" value="NZ_CP101988.1"/>
</dbReference>
<accession>A0ABY5KW39</accession>
<dbReference type="Proteomes" id="UP001316189">
    <property type="component" value="Chromosome"/>
</dbReference>
<dbReference type="EMBL" id="CP101988">
    <property type="protein sequence ID" value="UUI74659.1"/>
    <property type="molecule type" value="Genomic_DNA"/>
</dbReference>
<keyword evidence="2" id="KW-1185">Reference proteome</keyword>
<reference evidence="1 2" key="1">
    <citation type="submission" date="2022-07" db="EMBL/GenBank/DDBJ databases">
        <title>Novel species in genus cellulomonas.</title>
        <authorList>
            <person name="Ye L."/>
        </authorList>
    </citation>
    <scope>NUCLEOTIDE SEQUENCE [LARGE SCALE GENOMIC DNA]</scope>
    <source>
        <strain evidence="2">zg-Y338</strain>
    </source>
</reference>
<protein>
    <submittedName>
        <fullName evidence="1">DUF2255 family protein</fullName>
    </submittedName>
</protein>
<evidence type="ECO:0000313" key="2">
    <source>
        <dbReference type="Proteomes" id="UP001316189"/>
    </source>
</evidence>